<evidence type="ECO:0000256" key="1">
    <source>
        <dbReference type="ARBA" id="ARBA00006484"/>
    </source>
</evidence>
<dbReference type="Proteomes" id="UP000309544">
    <property type="component" value="Unassembled WGS sequence"/>
</dbReference>
<dbReference type="PIRSF" id="PIRSF000126">
    <property type="entry name" value="11-beta-HSD1"/>
    <property type="match status" value="1"/>
</dbReference>
<dbReference type="Pfam" id="PF00106">
    <property type="entry name" value="adh_short"/>
    <property type="match status" value="1"/>
</dbReference>
<proteinExistence type="inferred from homology"/>
<evidence type="ECO:0000313" key="4">
    <source>
        <dbReference type="EMBL" id="TNJ36127.1"/>
    </source>
</evidence>
<dbReference type="PRINTS" id="PR00081">
    <property type="entry name" value="GDHRDH"/>
</dbReference>
<evidence type="ECO:0000313" key="5">
    <source>
        <dbReference type="Proteomes" id="UP000309544"/>
    </source>
</evidence>
<comment type="similarity">
    <text evidence="1 3">Belongs to the short-chain dehydrogenases/reductases (SDR) family.</text>
</comment>
<comment type="caution">
    <text evidence="4">The sequence shown here is derived from an EMBL/GenBank/DDBJ whole genome shotgun (WGS) entry which is preliminary data.</text>
</comment>
<organism evidence="4 5">
    <name type="scientific">Prosthecochloris vibrioformis</name>
    <name type="common">Chlorobium vibrioforme</name>
    <dbReference type="NCBI Taxonomy" id="1098"/>
    <lineage>
        <taxon>Bacteria</taxon>
        <taxon>Pseudomonadati</taxon>
        <taxon>Chlorobiota</taxon>
        <taxon>Chlorobiia</taxon>
        <taxon>Chlorobiales</taxon>
        <taxon>Chlorobiaceae</taxon>
        <taxon>Prosthecochloris</taxon>
    </lineage>
</organism>
<name>A0A5C4RZJ6_PROVB</name>
<dbReference type="InterPro" id="IPR036291">
    <property type="entry name" value="NAD(P)-bd_dom_sf"/>
</dbReference>
<dbReference type="PRINTS" id="PR00080">
    <property type="entry name" value="SDRFAMILY"/>
</dbReference>
<accession>A0A5C4RZJ6</accession>
<evidence type="ECO:0000256" key="2">
    <source>
        <dbReference type="ARBA" id="ARBA00023002"/>
    </source>
</evidence>
<dbReference type="GO" id="GO:0016491">
    <property type="term" value="F:oxidoreductase activity"/>
    <property type="evidence" value="ECO:0007669"/>
    <property type="project" value="UniProtKB-KW"/>
</dbReference>
<evidence type="ECO:0000256" key="3">
    <source>
        <dbReference type="RuleBase" id="RU000363"/>
    </source>
</evidence>
<dbReference type="SUPFAM" id="SSF51735">
    <property type="entry name" value="NAD(P)-binding Rossmann-fold domains"/>
    <property type="match status" value="1"/>
</dbReference>
<dbReference type="InterPro" id="IPR020904">
    <property type="entry name" value="Sc_DH/Rdtase_CS"/>
</dbReference>
<dbReference type="Gene3D" id="3.40.50.720">
    <property type="entry name" value="NAD(P)-binding Rossmann-like Domain"/>
    <property type="match status" value="1"/>
</dbReference>
<dbReference type="PANTHER" id="PTHR44196:SF2">
    <property type="entry name" value="SHORT-CHAIN DEHYDROGENASE-RELATED"/>
    <property type="match status" value="1"/>
</dbReference>
<dbReference type="PANTHER" id="PTHR44196">
    <property type="entry name" value="DEHYDROGENASE/REDUCTASE SDR FAMILY MEMBER 7B"/>
    <property type="match status" value="1"/>
</dbReference>
<dbReference type="PROSITE" id="PS00061">
    <property type="entry name" value="ADH_SHORT"/>
    <property type="match status" value="1"/>
</dbReference>
<reference evidence="4 5" key="1">
    <citation type="submission" date="2019-05" db="EMBL/GenBank/DDBJ databases">
        <title>Draft Whole-Genome sequence of the green sulfur bacterium Prosthecochloris vibrioformis DSM 260.</title>
        <authorList>
            <person name="Meyer T.E."/>
            <person name="Kyndt J.A."/>
        </authorList>
    </citation>
    <scope>NUCLEOTIDE SEQUENCE [LARGE SCALE GENOMIC DNA]</scope>
    <source>
        <strain evidence="4 5">DSM 260</strain>
    </source>
</reference>
<dbReference type="EMBL" id="VDCI01000008">
    <property type="protein sequence ID" value="TNJ36127.1"/>
    <property type="molecule type" value="Genomic_DNA"/>
</dbReference>
<gene>
    <name evidence="4" type="ORF">FGF68_08830</name>
</gene>
<dbReference type="RefSeq" id="WP_068866984.1">
    <property type="nucleotide sequence ID" value="NZ_VDCI01000008.1"/>
</dbReference>
<sequence>MSYVLVTGASSGIGKVFAEEYASRGRNLILVARSGEKLKSAEKELKAKHGIDVITYPCDLSKPQSAAEVHGFCSRNRFDVDTLVNNAGFNQSGPFNRLSIETHEQMITLHITTLVKLTHLFLPEMLRRNHGEIINLSSITAFQGVPYSAIYAATKAFVLVFSESLREEVRKSGVKVTALCPGLTETGIFDGAGVDPHKTRLPVGRPLPVVRAAINAVSRNQAIIVPGFINKILIHTGRLLPRWLMLRVGLILSRNEESMEKALGK</sequence>
<dbReference type="GO" id="GO:0016020">
    <property type="term" value="C:membrane"/>
    <property type="evidence" value="ECO:0007669"/>
    <property type="project" value="TreeGrafter"/>
</dbReference>
<dbReference type="InterPro" id="IPR002347">
    <property type="entry name" value="SDR_fam"/>
</dbReference>
<keyword evidence="5" id="KW-1185">Reference proteome</keyword>
<keyword evidence="2" id="KW-0560">Oxidoreductase</keyword>
<protein>
    <submittedName>
        <fullName evidence="4">SDR family oxidoreductase</fullName>
    </submittedName>
</protein>
<dbReference type="AlphaFoldDB" id="A0A5C4RZJ6"/>